<dbReference type="InterPro" id="IPR010071">
    <property type="entry name" value="AA_adenyl_dom"/>
</dbReference>
<dbReference type="PROSITE" id="PS00455">
    <property type="entry name" value="AMP_BINDING"/>
    <property type="match status" value="1"/>
</dbReference>
<dbReference type="Gene3D" id="3.30.559.30">
    <property type="entry name" value="Nonribosomal peptide synthetase, condensation domain"/>
    <property type="match status" value="1"/>
</dbReference>
<dbReference type="InterPro" id="IPR029058">
    <property type="entry name" value="AB_hydrolase_fold"/>
</dbReference>
<dbReference type="Pfam" id="PF00975">
    <property type="entry name" value="Thioesterase"/>
    <property type="match status" value="1"/>
</dbReference>
<dbReference type="Pfam" id="PF00668">
    <property type="entry name" value="Condensation"/>
    <property type="match status" value="1"/>
</dbReference>
<dbReference type="Gene3D" id="3.40.50.12780">
    <property type="entry name" value="N-terminal domain of ligase-like"/>
    <property type="match status" value="1"/>
</dbReference>
<dbReference type="RefSeq" id="WP_060741932.1">
    <property type="nucleotide sequence ID" value="NZ_CP012831.1"/>
</dbReference>
<dbReference type="Pfam" id="PF13193">
    <property type="entry name" value="AMP-binding_C"/>
    <property type="match status" value="1"/>
</dbReference>
<dbReference type="InterPro" id="IPR042099">
    <property type="entry name" value="ANL_N_sf"/>
</dbReference>
<dbReference type="InterPro" id="IPR001031">
    <property type="entry name" value="Thioesterase"/>
</dbReference>
<dbReference type="PROSITE" id="PS50075">
    <property type="entry name" value="CARRIER"/>
    <property type="match status" value="1"/>
</dbReference>
<dbReference type="SMART" id="SM00823">
    <property type="entry name" value="PKS_PP"/>
    <property type="match status" value="1"/>
</dbReference>
<dbReference type="SUPFAM" id="SSF53474">
    <property type="entry name" value="alpha/beta-Hydrolases"/>
    <property type="match status" value="1"/>
</dbReference>
<dbReference type="InterPro" id="IPR001242">
    <property type="entry name" value="Condensation_dom"/>
</dbReference>
<dbReference type="PANTHER" id="PTHR45527:SF1">
    <property type="entry name" value="FATTY ACID SYNTHASE"/>
    <property type="match status" value="1"/>
</dbReference>
<dbReference type="FunFam" id="3.40.50.980:FF:000001">
    <property type="entry name" value="Non-ribosomal peptide synthetase"/>
    <property type="match status" value="1"/>
</dbReference>
<evidence type="ECO:0000313" key="5">
    <source>
        <dbReference type="EMBL" id="ALI09797.1"/>
    </source>
</evidence>
<dbReference type="GO" id="GO:0043041">
    <property type="term" value="P:amino acid activation for nonribosomal peptide biosynthetic process"/>
    <property type="evidence" value="ECO:0007669"/>
    <property type="project" value="TreeGrafter"/>
</dbReference>
<reference evidence="5 6" key="2">
    <citation type="journal article" date="2018" name="Nature">
        <title>Mutant phenotypes for thousands of bacterial genes of unknown function.</title>
        <authorList>
            <person name="Price M.N."/>
            <person name="Wetmore K.M."/>
            <person name="Waters R.J."/>
            <person name="Callaghan M."/>
            <person name="Ray J."/>
            <person name="Liu H."/>
            <person name="Kuehl J.V."/>
            <person name="Melnyk R.A."/>
            <person name="Lamson J.S."/>
            <person name="Suh Y."/>
            <person name="Carlson H.K."/>
            <person name="Esquivel Z."/>
            <person name="Sadeeshkumar H."/>
            <person name="Chakraborty R."/>
            <person name="Zane G.M."/>
            <person name="Rubin B.E."/>
            <person name="Wall J.D."/>
            <person name="Visel A."/>
            <person name="Bristow J."/>
            <person name="Blow M.J."/>
            <person name="Arkin A.P."/>
            <person name="Deutschbauer A.M."/>
        </authorList>
    </citation>
    <scope>NUCLEOTIDE SEQUENCE [LARGE SCALE GENOMIC DNA]</scope>
    <source>
        <strain evidence="5 6">FW300-N2C3</strain>
    </source>
</reference>
<dbReference type="InterPro" id="IPR025110">
    <property type="entry name" value="AMP-bd_C"/>
</dbReference>
<organism evidence="5 6">
    <name type="scientific">Pseudomonas fluorescens</name>
    <dbReference type="NCBI Taxonomy" id="294"/>
    <lineage>
        <taxon>Bacteria</taxon>
        <taxon>Pseudomonadati</taxon>
        <taxon>Pseudomonadota</taxon>
        <taxon>Gammaproteobacteria</taxon>
        <taxon>Pseudomonadales</taxon>
        <taxon>Pseudomonadaceae</taxon>
        <taxon>Pseudomonas</taxon>
    </lineage>
</organism>
<accession>A0A0N9X2F6</accession>
<dbReference type="Gene3D" id="3.30.300.30">
    <property type="match status" value="1"/>
</dbReference>
<keyword evidence="3" id="KW-0597">Phosphoprotein</keyword>
<dbReference type="OrthoDB" id="9757559at2"/>
<dbReference type="InterPro" id="IPR020806">
    <property type="entry name" value="PKS_PP-bd"/>
</dbReference>
<evidence type="ECO:0000313" key="6">
    <source>
        <dbReference type="Proteomes" id="UP000059425"/>
    </source>
</evidence>
<dbReference type="GO" id="GO:0044550">
    <property type="term" value="P:secondary metabolite biosynthetic process"/>
    <property type="evidence" value="ECO:0007669"/>
    <property type="project" value="TreeGrafter"/>
</dbReference>
<dbReference type="InterPro" id="IPR045851">
    <property type="entry name" value="AMP-bd_C_sf"/>
</dbReference>
<dbReference type="InterPro" id="IPR023213">
    <property type="entry name" value="CAT-like_dom_sf"/>
</dbReference>
<dbReference type="FunFam" id="1.10.1200.10:FF:000005">
    <property type="entry name" value="Nonribosomal peptide synthetase 1"/>
    <property type="match status" value="1"/>
</dbReference>
<dbReference type="SUPFAM" id="SSF47336">
    <property type="entry name" value="ACP-like"/>
    <property type="match status" value="1"/>
</dbReference>
<gene>
    <name evidence="5" type="ORF">AO356_24255</name>
</gene>
<dbReference type="PROSITE" id="PS00012">
    <property type="entry name" value="PHOSPHOPANTETHEINE"/>
    <property type="match status" value="1"/>
</dbReference>
<dbReference type="SUPFAM" id="SSF56801">
    <property type="entry name" value="Acetyl-CoA synthetase-like"/>
    <property type="match status" value="1"/>
</dbReference>
<dbReference type="Gene3D" id="3.40.50.1820">
    <property type="entry name" value="alpha/beta hydrolase"/>
    <property type="match status" value="1"/>
</dbReference>
<dbReference type="GO" id="GO:0003824">
    <property type="term" value="F:catalytic activity"/>
    <property type="evidence" value="ECO:0007669"/>
    <property type="project" value="InterPro"/>
</dbReference>
<feature type="domain" description="Carrier" evidence="4">
    <location>
        <begin position="925"/>
        <end position="1000"/>
    </location>
</feature>
<dbReference type="Pfam" id="PF00550">
    <property type="entry name" value="PP-binding"/>
    <property type="match status" value="1"/>
</dbReference>
<dbReference type="EMBL" id="CP012831">
    <property type="protein sequence ID" value="ALI09797.1"/>
    <property type="molecule type" value="Genomic_DNA"/>
</dbReference>
<dbReference type="GO" id="GO:0005737">
    <property type="term" value="C:cytoplasm"/>
    <property type="evidence" value="ECO:0007669"/>
    <property type="project" value="TreeGrafter"/>
</dbReference>
<dbReference type="SUPFAM" id="SSF52777">
    <property type="entry name" value="CoA-dependent acyltransferases"/>
    <property type="match status" value="2"/>
</dbReference>
<dbReference type="InterPro" id="IPR006162">
    <property type="entry name" value="Ppantetheine_attach_site"/>
</dbReference>
<evidence type="ECO:0000256" key="3">
    <source>
        <dbReference type="ARBA" id="ARBA00022553"/>
    </source>
</evidence>
<dbReference type="InterPro" id="IPR009081">
    <property type="entry name" value="PP-bd_ACP"/>
</dbReference>
<evidence type="ECO:0000259" key="4">
    <source>
        <dbReference type="PROSITE" id="PS50075"/>
    </source>
</evidence>
<proteinExistence type="predicted"/>
<evidence type="ECO:0000256" key="2">
    <source>
        <dbReference type="ARBA" id="ARBA00022450"/>
    </source>
</evidence>
<dbReference type="Proteomes" id="UP000059425">
    <property type="component" value="Chromosome"/>
</dbReference>
<dbReference type="InterPro" id="IPR020845">
    <property type="entry name" value="AMP-binding_CS"/>
</dbReference>
<comment type="cofactor">
    <cofactor evidence="1">
        <name>pantetheine 4'-phosphate</name>
        <dbReference type="ChEBI" id="CHEBI:47942"/>
    </cofactor>
</comment>
<dbReference type="NCBIfam" id="TIGR01733">
    <property type="entry name" value="AA-adenyl-dom"/>
    <property type="match status" value="1"/>
</dbReference>
<dbReference type="InterPro" id="IPR000873">
    <property type="entry name" value="AMP-dep_synth/lig_dom"/>
</dbReference>
<dbReference type="Gene3D" id="3.30.559.10">
    <property type="entry name" value="Chloramphenicol acetyltransferase-like domain"/>
    <property type="match status" value="1"/>
</dbReference>
<dbReference type="GO" id="GO:0031177">
    <property type="term" value="F:phosphopantetheine binding"/>
    <property type="evidence" value="ECO:0007669"/>
    <property type="project" value="InterPro"/>
</dbReference>
<sequence length="1283" mass="139609">MTVFEKREEAFALSPQQRSQWLAGLPPVRLELEITGALALERLQQRLAALSACHEALRLSVRPEPGLLMPLQVVEPTATAVDAISVEVQSVADDRHRVTLQLPALSADRGTLLRLAQALGSTDAPYLDDEAMTYTQYSAWLHELQADEDAVPGRRFWASQALDEPAGSELLYRQVRNDRHDAPATTRLLANPQLSSALDHFCQRHGASPEQVLMSAWGVLLQRLSTGDSPALTLNWVHDCRDDYEELEDCWGLFAKPLPLRWQPAANSSFVQALETLQTLCEQAIEWQEYCGVSTALPAETLHYGFQWGAHLPDRLDTLGSLASTLTVSDVQAIPAGMELLLVAETVRHEASGLGYRLNLHHLPSRYSEQAALTLLEQFQSLLSDALANPGKPLAELSLQAPSFGATLAARQDDVAAPPFASVPARFAECAAQFPEHLALRDHHGYLSYAQLQARSNQLAQYLRAQGVGREDRVALYLDRSAQMVLAMLAVLKSGAAFVPLDVHQPAQRSLAILQQAQPVFVLSGSAGSAPALPGIGSLDLRDEATWQHAPATATNVECQGQDAAYVLFTSGSTGTPKGVIVEHAQLASYVASVSRRLALGVGERSAVVTSLAADLGYTLLFPALLSGGELHLLDKETAMDAQAWAAWQAEYPIDHLKIVPSLLDAWLIHAQSATVLPRKQLILGGESCSRRLLQNIHGLAPTLTVFNHYGPTETTVGVVMHKADPAMDYRRLPLSDRLDGVRLYLLDEQQALAAPGQSAELYIAGPQLARGYLDAQQNAGRFIEWGQSPGERLYRTGDMARYLHDGSLEITGRADRQVKIRGFRVELDEIQAQLTRLPGVAQAAVECIPRGELGQQLFAFMTLAPGHSTTVARLHGQAQDCLPDYMLPTLRIVEALPLMGNGKLDRKTLQQWADKVLDTVGSALPRTPLEALLAEVWAQVLGLERVGIDDDFFELGGHSLAAVTLASRLQTALSAPVTVNAVFNAPSVSAFAALVQAELKLSPLVRLSPPNAAPIEAGKLFCFHPSTGHVQDYRPLLASLPAWQLWGLQAAYLADDSTTLGGDIESLAAVYVEHLRQQQAHGPYHLLGFSLGGLLAIAAAARLESQGEQVAFLGIIDSQYQHHAQEDSVEALLESAALSLTSDSQTVLRQLPQATLAALLEQLDALPPAARLPELAQWARQQGLQLDGDSWEHLQTRLRYQQHTQHLLATFKPAPLSCPVHVWWADDTLEQAEFADPHWEHLSTGPLTREVIPAQHLTILEQPALHQQLAARLEAIATNGAV</sequence>
<dbReference type="Gene3D" id="1.10.1200.10">
    <property type="entry name" value="ACP-like"/>
    <property type="match status" value="1"/>
</dbReference>
<protein>
    <submittedName>
        <fullName evidence="5">Non-ribosomal peptide synthetase</fullName>
    </submittedName>
</protein>
<keyword evidence="2" id="KW-0596">Phosphopantetheine</keyword>
<dbReference type="CDD" id="cd05930">
    <property type="entry name" value="A_NRPS"/>
    <property type="match status" value="1"/>
</dbReference>
<dbReference type="PANTHER" id="PTHR45527">
    <property type="entry name" value="NONRIBOSOMAL PEPTIDE SYNTHETASE"/>
    <property type="match status" value="1"/>
</dbReference>
<reference evidence="6" key="1">
    <citation type="submission" date="2015-09" db="EMBL/GenBank/DDBJ databases">
        <title>Whole genome sequence of Pseudomonas fluorescens FW300-N2C3.</title>
        <authorList>
            <person name="Ray J."/>
            <person name="Melnyk R."/>
            <person name="Deutschbauer A."/>
        </authorList>
    </citation>
    <scope>NUCLEOTIDE SEQUENCE [LARGE SCALE GENOMIC DNA]</scope>
    <source>
        <strain evidence="6">FW300-N2C3</strain>
    </source>
</reference>
<name>A0A0N9X2F6_PSEFL</name>
<evidence type="ECO:0000256" key="1">
    <source>
        <dbReference type="ARBA" id="ARBA00001957"/>
    </source>
</evidence>
<dbReference type="InterPro" id="IPR036736">
    <property type="entry name" value="ACP-like_sf"/>
</dbReference>
<dbReference type="Pfam" id="PF00501">
    <property type="entry name" value="AMP-binding"/>
    <property type="match status" value="1"/>
</dbReference>